<dbReference type="GO" id="GO:0044550">
    <property type="term" value="P:secondary metabolite biosynthetic process"/>
    <property type="evidence" value="ECO:0007669"/>
    <property type="project" value="UniProtKB-ARBA"/>
</dbReference>
<reference evidence="8" key="1">
    <citation type="submission" date="2016-06" db="EMBL/GenBank/DDBJ databases">
        <authorList>
            <person name="Varghese N."/>
            <person name="Submissions Spin"/>
        </authorList>
    </citation>
    <scope>NUCLEOTIDE SEQUENCE [LARGE SCALE GENOMIC DNA]</scope>
    <source>
        <strain evidence="8">DSM 43909</strain>
    </source>
</reference>
<evidence type="ECO:0000256" key="1">
    <source>
        <dbReference type="ARBA" id="ARBA00001957"/>
    </source>
</evidence>
<dbReference type="InterPro" id="IPR013120">
    <property type="entry name" value="FAR_NAD-bd"/>
</dbReference>
<feature type="domain" description="Carrier" evidence="6">
    <location>
        <begin position="1211"/>
        <end position="1286"/>
    </location>
</feature>
<dbReference type="NCBIfam" id="TIGR01733">
    <property type="entry name" value="AA-adenyl-dom"/>
    <property type="match status" value="1"/>
</dbReference>
<comment type="similarity">
    <text evidence="2">Belongs to the ATP-dependent AMP-binding enzyme family.</text>
</comment>
<dbReference type="Pfam" id="PF00550">
    <property type="entry name" value="PP-binding"/>
    <property type="match status" value="2"/>
</dbReference>
<dbReference type="FunFam" id="3.30.300.30:FF:000010">
    <property type="entry name" value="Enterobactin synthetase component F"/>
    <property type="match status" value="1"/>
</dbReference>
<gene>
    <name evidence="7" type="ORF">GA0074695_2769</name>
</gene>
<sequence>MSLGYAGRPELTAERFVASPYAGPGGTLYRTGDRARWLPDGTLDFLGRTDAQVKIRGFRVEPGEVEAVLREHPDVADVVVVARPGRADDTELAGYVVPRPGAAPAPAALRAHARRLLPEYLVPASLTLLDALPRTANGKLDVRALPRPRHGGDETVQVAPRDELERTLADIWRQVLDVDALGVHDNFFDLGGHSLLATRAMSRIRAALGVDAGVRDLFDHPTVAGLADRLRRERDGRTEDPIPAVPRDGGLLPAAPAQRRLWLLHQLDPASAGAYVIGSAVRLRGPLDADALSAAFGDVVARHEALRTSLEMVDGEPAQRVHPSLTVPVERVDLTGDPTAVAALTRDRLTAPFDLAVAPLVRATLARVGADEHHLLLALHHAVGDQWSTQVVVRDLVAAYRARVAGAPVDLPPLDLHYADVAAWQRDRLDGGGHDEDLRWWTERLAGLPVLDLPTDRVRPASRGHRGGQREAELPAAVVDRLTGVARRHDATVFMVALAAYQLALSRYAGQSDFGVAVPVSGRDRPETEGLVGFFANTLVLRADLGGDPGVAELIGRVREACLAAYARADVPFDALVERLSLPRDLSRTPVAQVGFALVDRVAAADREFAGVHAEPLPFDPGTAKTDLTVTLVPTDAGGWRLLGEYDADLFAPATVDRMLAHLVMLLIEIADDPHRRVSALPDLPAEEAAQLEVWGRGPARELPEATWPELFVRQVTATPDRPAVLFGDETVTYAELNARANRLAHRLIALGVGADALVGVLAERSVEMVVAVLGVLKAGGAYVPIDPGYPADRVAFMITDSGAKVLLTQAALADRVADTDATVVLLDGPDLADLPATDPPSRSGPDDLAYVIYTSGSTGTPKGVAVEHRSVTNLWLTRYLAGLHSDSRVLQFAPFSFDVSVFEMVLSLLSGVPLVVPQPKDLAGGVEIVGLINRQRVTFTFIPPSLLAHLAPEHVPTLELLGSGGEDCPAEVAERWGGRKRFLIGYGPTETTVYATVTDDIVGGGHPPIGRPVVNTVVRVLDERLRPRPVGAPGELYIGGPGLARGYLHRPELTAAAFIRHPVTGERLYRTGDLVRYLPDGNLEFLGRTDDQVKLRGFRIELGEIAAALRAAPGVAEAVAVVREDRPGDKRLVGYVVPAAPAAEGDPAGGAPPDDLARAARDAVAERLPQYMVPAAVVVLPALPLTPNGKVDRKALPAPAGPVGGTGYVPPRTATEHRLTRLVAEALGVERVGLDDDFFALGGHSLLAARLHATIRRLWGVDLPVRVLFERSRIGALADLLDEQGSVDVAAAEAEHAAALRADVALPEYVRPVGEVRWTDRPGTVLLTGATGFLGAYLARHLAEAGATVLCLVRGRDEADAQRRLDDQLRRYRCWRPEWADRFRALPGDLAAPRLGLTPDRFAALAREVDEVYHCGAVVHFLRPYAMLRDGNVAGTVEILRLATLDRPIPVHYVSTMSVFGGLAPTGGDGPADATGLVLGEDTLPDAPPPATDTGYNHSKWVAEQVVALARARGVPVAVYRPGRIAGDTRTGTWRGDDLVSQVIRACVRTGLVPDTGLATDLVPVDHLAAIITGLARRRDALGRTFHFALDEKVPLVRLADALTDRGWPVRRAPLTEWYAAVGEAARAGDDLLGPVLAMYAPLAEGRVTGPGEPTFDDRNTRELIGDALPPPRVDTALLGRYLDALVADGFLPAPPGRRTDHLEEGSTDASE</sequence>
<dbReference type="Gene3D" id="3.30.300.30">
    <property type="match status" value="2"/>
</dbReference>
<dbReference type="Gene3D" id="2.30.38.10">
    <property type="entry name" value="Luciferase, Domain 3"/>
    <property type="match status" value="2"/>
</dbReference>
<dbReference type="PANTHER" id="PTHR45527">
    <property type="entry name" value="NONRIBOSOMAL PEPTIDE SYNTHETASE"/>
    <property type="match status" value="1"/>
</dbReference>
<dbReference type="InterPro" id="IPR036736">
    <property type="entry name" value="ACP-like_sf"/>
</dbReference>
<dbReference type="CDD" id="cd19531">
    <property type="entry name" value="LCL_NRPS-like"/>
    <property type="match status" value="1"/>
</dbReference>
<dbReference type="GO" id="GO:0043041">
    <property type="term" value="P:amino acid activation for nonribosomal peptide biosynthetic process"/>
    <property type="evidence" value="ECO:0007669"/>
    <property type="project" value="TreeGrafter"/>
</dbReference>
<dbReference type="SMART" id="SM00823">
    <property type="entry name" value="PKS_PP"/>
    <property type="match status" value="2"/>
</dbReference>
<feature type="domain" description="Carrier" evidence="6">
    <location>
        <begin position="159"/>
        <end position="234"/>
    </location>
</feature>
<dbReference type="InterPro" id="IPR000873">
    <property type="entry name" value="AMP-dep_synth/lig_dom"/>
</dbReference>
<dbReference type="Gene3D" id="3.40.50.720">
    <property type="entry name" value="NAD(P)-binding Rossmann-like Domain"/>
    <property type="match status" value="1"/>
</dbReference>
<dbReference type="InterPro" id="IPR045851">
    <property type="entry name" value="AMP-bd_C_sf"/>
</dbReference>
<dbReference type="CDD" id="cd05930">
    <property type="entry name" value="A_NRPS"/>
    <property type="match status" value="1"/>
</dbReference>
<dbReference type="Gene3D" id="3.30.559.30">
    <property type="entry name" value="Nonribosomal peptide synthetase, condensation domain"/>
    <property type="match status" value="1"/>
</dbReference>
<comment type="cofactor">
    <cofactor evidence="1">
        <name>pantetheine 4'-phosphate</name>
        <dbReference type="ChEBI" id="CHEBI:47942"/>
    </cofactor>
</comment>
<keyword evidence="8" id="KW-1185">Reference proteome</keyword>
<keyword evidence="4" id="KW-0597">Phosphoprotein</keyword>
<dbReference type="Pfam" id="PF13193">
    <property type="entry name" value="AMP-binding_C"/>
    <property type="match status" value="2"/>
</dbReference>
<dbReference type="SUPFAM" id="SSF47336">
    <property type="entry name" value="ACP-like"/>
    <property type="match status" value="2"/>
</dbReference>
<dbReference type="PANTHER" id="PTHR45527:SF1">
    <property type="entry name" value="FATTY ACID SYNTHASE"/>
    <property type="match status" value="1"/>
</dbReference>
<name>A0A1C4WUN4_MICVI</name>
<dbReference type="Gene3D" id="3.30.559.10">
    <property type="entry name" value="Chloramphenicol acetyltransferase-like domain"/>
    <property type="match status" value="1"/>
</dbReference>
<dbReference type="CDD" id="cd05235">
    <property type="entry name" value="SDR_e1"/>
    <property type="match status" value="1"/>
</dbReference>
<dbReference type="EMBL" id="LT607411">
    <property type="protein sequence ID" value="SCE99922.1"/>
    <property type="molecule type" value="Genomic_DNA"/>
</dbReference>
<dbReference type="InterPro" id="IPR010080">
    <property type="entry name" value="Thioester_reductase-like_dom"/>
</dbReference>
<evidence type="ECO:0000256" key="3">
    <source>
        <dbReference type="ARBA" id="ARBA00022450"/>
    </source>
</evidence>
<keyword evidence="5" id="KW-0436">Ligase</keyword>
<organism evidence="7 8">
    <name type="scientific">Micromonospora viridifaciens</name>
    <dbReference type="NCBI Taxonomy" id="1881"/>
    <lineage>
        <taxon>Bacteria</taxon>
        <taxon>Bacillati</taxon>
        <taxon>Actinomycetota</taxon>
        <taxon>Actinomycetes</taxon>
        <taxon>Micromonosporales</taxon>
        <taxon>Micromonosporaceae</taxon>
        <taxon>Micromonospora</taxon>
    </lineage>
</organism>
<evidence type="ECO:0000259" key="6">
    <source>
        <dbReference type="PROSITE" id="PS50075"/>
    </source>
</evidence>
<dbReference type="PROSITE" id="PS50075">
    <property type="entry name" value="CARRIER"/>
    <property type="match status" value="2"/>
</dbReference>
<dbReference type="GO" id="GO:0005737">
    <property type="term" value="C:cytoplasm"/>
    <property type="evidence" value="ECO:0007669"/>
    <property type="project" value="TreeGrafter"/>
</dbReference>
<dbReference type="FunFam" id="1.10.1200.10:FF:000016">
    <property type="entry name" value="Non-ribosomal peptide synthase"/>
    <property type="match status" value="1"/>
</dbReference>
<dbReference type="SUPFAM" id="SSF56801">
    <property type="entry name" value="Acetyl-CoA synthetase-like"/>
    <property type="match status" value="2"/>
</dbReference>
<protein>
    <submittedName>
        <fullName evidence="7">Amino acid adenylation domain-containing protein/thioester reductase domain-containing protein</fullName>
    </submittedName>
</protein>
<dbReference type="Pfam" id="PF07993">
    <property type="entry name" value="NAD_binding_4"/>
    <property type="match status" value="1"/>
</dbReference>
<proteinExistence type="inferred from homology"/>
<keyword evidence="3" id="KW-0596">Phosphopantetheine</keyword>
<evidence type="ECO:0000256" key="4">
    <source>
        <dbReference type="ARBA" id="ARBA00022553"/>
    </source>
</evidence>
<dbReference type="GO" id="GO:0016874">
    <property type="term" value="F:ligase activity"/>
    <property type="evidence" value="ECO:0007669"/>
    <property type="project" value="UniProtKB-KW"/>
</dbReference>
<dbReference type="Gene3D" id="1.10.1200.10">
    <property type="entry name" value="ACP-like"/>
    <property type="match status" value="2"/>
</dbReference>
<dbReference type="InterPro" id="IPR009081">
    <property type="entry name" value="PP-bd_ACP"/>
</dbReference>
<dbReference type="GO" id="GO:0072330">
    <property type="term" value="P:monocarboxylic acid biosynthetic process"/>
    <property type="evidence" value="ECO:0007669"/>
    <property type="project" value="UniProtKB-ARBA"/>
</dbReference>
<accession>A0A1C4WUN4</accession>
<dbReference type="FunFam" id="3.40.50.12780:FF:000012">
    <property type="entry name" value="Non-ribosomal peptide synthetase"/>
    <property type="match status" value="1"/>
</dbReference>
<evidence type="ECO:0000313" key="8">
    <source>
        <dbReference type="Proteomes" id="UP000198242"/>
    </source>
</evidence>
<dbReference type="SUPFAM" id="SSF51735">
    <property type="entry name" value="NAD(P)-binding Rossmann-fold domains"/>
    <property type="match status" value="1"/>
</dbReference>
<dbReference type="InterPro" id="IPR020845">
    <property type="entry name" value="AMP-binding_CS"/>
</dbReference>
<dbReference type="Pfam" id="PF00501">
    <property type="entry name" value="AMP-binding"/>
    <property type="match status" value="1"/>
</dbReference>
<dbReference type="InterPro" id="IPR036291">
    <property type="entry name" value="NAD(P)-bd_dom_sf"/>
</dbReference>
<dbReference type="Gene3D" id="3.40.50.980">
    <property type="match status" value="2"/>
</dbReference>
<dbReference type="InterPro" id="IPR020806">
    <property type="entry name" value="PKS_PP-bd"/>
</dbReference>
<dbReference type="NCBIfam" id="TIGR01746">
    <property type="entry name" value="Thioester-redct"/>
    <property type="match status" value="1"/>
</dbReference>
<dbReference type="FunFam" id="2.30.38.10:FF:000001">
    <property type="entry name" value="Non-ribosomal peptide synthetase PvdI"/>
    <property type="match status" value="1"/>
</dbReference>
<evidence type="ECO:0000313" key="7">
    <source>
        <dbReference type="EMBL" id="SCE99922.1"/>
    </source>
</evidence>
<evidence type="ECO:0000256" key="2">
    <source>
        <dbReference type="ARBA" id="ARBA00006432"/>
    </source>
</evidence>
<dbReference type="SUPFAM" id="SSF52777">
    <property type="entry name" value="CoA-dependent acyltransferases"/>
    <property type="match status" value="2"/>
</dbReference>
<dbReference type="Proteomes" id="UP000198242">
    <property type="component" value="Chromosome I"/>
</dbReference>
<dbReference type="FunFam" id="3.40.50.980:FF:000001">
    <property type="entry name" value="Non-ribosomal peptide synthetase"/>
    <property type="match status" value="1"/>
</dbReference>
<dbReference type="InterPro" id="IPR010071">
    <property type="entry name" value="AA_adenyl_dom"/>
</dbReference>
<dbReference type="InterPro" id="IPR023213">
    <property type="entry name" value="CAT-like_dom_sf"/>
</dbReference>
<dbReference type="InterPro" id="IPR025110">
    <property type="entry name" value="AMP-bd_C"/>
</dbReference>
<dbReference type="GO" id="GO:0008610">
    <property type="term" value="P:lipid biosynthetic process"/>
    <property type="evidence" value="ECO:0007669"/>
    <property type="project" value="UniProtKB-ARBA"/>
</dbReference>
<dbReference type="FunFam" id="1.10.1200.10:FF:000005">
    <property type="entry name" value="Nonribosomal peptide synthetase 1"/>
    <property type="match status" value="1"/>
</dbReference>
<dbReference type="InterPro" id="IPR001242">
    <property type="entry name" value="Condensation_dom"/>
</dbReference>
<evidence type="ECO:0000256" key="5">
    <source>
        <dbReference type="ARBA" id="ARBA00022598"/>
    </source>
</evidence>
<dbReference type="Pfam" id="PF00668">
    <property type="entry name" value="Condensation"/>
    <property type="match status" value="1"/>
</dbReference>
<dbReference type="PROSITE" id="PS00455">
    <property type="entry name" value="AMP_BINDING"/>
    <property type="match status" value="1"/>
</dbReference>
<dbReference type="GO" id="GO:0031177">
    <property type="term" value="F:phosphopantetheine binding"/>
    <property type="evidence" value="ECO:0007669"/>
    <property type="project" value="InterPro"/>
</dbReference>